<accession>A0A8H7EQ80</accession>
<organism evidence="3 4">
    <name type="scientific">Apophysomyces ossiformis</name>
    <dbReference type="NCBI Taxonomy" id="679940"/>
    <lineage>
        <taxon>Eukaryota</taxon>
        <taxon>Fungi</taxon>
        <taxon>Fungi incertae sedis</taxon>
        <taxon>Mucoromycota</taxon>
        <taxon>Mucoromycotina</taxon>
        <taxon>Mucoromycetes</taxon>
        <taxon>Mucorales</taxon>
        <taxon>Mucorineae</taxon>
        <taxon>Mucoraceae</taxon>
        <taxon>Apophysomyces</taxon>
    </lineage>
</organism>
<dbReference type="Proteomes" id="UP000605846">
    <property type="component" value="Unassembled WGS sequence"/>
</dbReference>
<feature type="signal peptide" evidence="2">
    <location>
        <begin position="1"/>
        <end position="19"/>
    </location>
</feature>
<keyword evidence="4" id="KW-1185">Reference proteome</keyword>
<dbReference type="OrthoDB" id="10267127at2759"/>
<evidence type="ECO:0000313" key="3">
    <source>
        <dbReference type="EMBL" id="KAF7721908.1"/>
    </source>
</evidence>
<evidence type="ECO:0000256" key="1">
    <source>
        <dbReference type="SAM" id="MobiDB-lite"/>
    </source>
</evidence>
<sequence length="579" mass="64498">MLIQKSLIATCLFASLAYGRNITYSVVTPAGDQHTVGVTVDDTTFALKPSPECPILFTGEAPEATKGYNYVKLKGNQVIEKEAFLRQIAKDNTPNEVYNRTWNTVQVAKLPNVLSPLPGINRIQTDLHIDGQIPTLYFSGDQAALETMLKNATGDNKVTTNMTYITPSKIHQVNNVSIHLGGRGSRWSTKLAYNLKIEDKNGFMGYRRLKLRSLVSDPSYLREQIIYDILQSAGVATTGFSYARVYFNDRPMGLYGFIENYRNPWLKNEFNGGEKMDVGFLYQGMSGSSTTGSRSDLSYRGDNVTAYADGAYRLKEAPKADKADTKKDAGDEDKEDPVANPADFTKLMEYTKFLEQGPVNGSDAVNAWKEKMDMESVIRNMVLEVLLGFSDGYIANLDNFYVYHSPQLNKMIYLPSDVDLGCGSTMVKLNDMWSGNYEQYPGFSMKRPLLNFIKVPEFKQQFEQLLVKLTKELVNPAVVNKRIDELANMLREDVAWDKTVPPANPNPPEAGQPGGPPSIEPSMIPPPLDVPTIMNMGIRANVTFDQAINGLNLGISLSGLKEWFQRQSQATLAHFNATQ</sequence>
<dbReference type="PANTHER" id="PTHR40050">
    <property type="entry name" value="INNER SPORE COAT PROTEIN H"/>
    <property type="match status" value="1"/>
</dbReference>
<dbReference type="InterPro" id="IPR014867">
    <property type="entry name" value="Spore_coat_CotH_CotH2/3/7"/>
</dbReference>
<feature type="compositionally biased region" description="Basic and acidic residues" evidence="1">
    <location>
        <begin position="318"/>
        <end position="329"/>
    </location>
</feature>
<gene>
    <name evidence="3" type="ORF">EC973_003947</name>
</gene>
<feature type="region of interest" description="Disordered" evidence="1">
    <location>
        <begin position="497"/>
        <end position="522"/>
    </location>
</feature>
<comment type="caution">
    <text evidence="3">The sequence shown here is derived from an EMBL/GenBank/DDBJ whole genome shotgun (WGS) entry which is preliminary data.</text>
</comment>
<dbReference type="EMBL" id="JABAYA010000226">
    <property type="protein sequence ID" value="KAF7721908.1"/>
    <property type="molecule type" value="Genomic_DNA"/>
</dbReference>
<evidence type="ECO:0000256" key="2">
    <source>
        <dbReference type="SAM" id="SignalP"/>
    </source>
</evidence>
<feature type="chain" id="PRO_5034526188" description="Coth protein-domain-containing protein" evidence="2">
    <location>
        <begin position="20"/>
        <end position="579"/>
    </location>
</feature>
<name>A0A8H7EQ80_9FUNG</name>
<protein>
    <recommendedName>
        <fullName evidence="5">Coth protein-domain-containing protein</fullName>
    </recommendedName>
</protein>
<proteinExistence type="predicted"/>
<reference evidence="3" key="1">
    <citation type="submission" date="2020-01" db="EMBL/GenBank/DDBJ databases">
        <title>Genome Sequencing of Three Apophysomyces-Like Fungal Strains Confirms a Novel Fungal Genus in the Mucoromycota with divergent Burkholderia-like Endosymbiotic Bacteria.</title>
        <authorList>
            <person name="Stajich J.E."/>
            <person name="Macias A.M."/>
            <person name="Carter-House D."/>
            <person name="Lovett B."/>
            <person name="Kasson L.R."/>
            <person name="Berry K."/>
            <person name="Grigoriev I."/>
            <person name="Chang Y."/>
            <person name="Spatafora J."/>
            <person name="Kasson M.T."/>
        </authorList>
    </citation>
    <scope>NUCLEOTIDE SEQUENCE</scope>
    <source>
        <strain evidence="3">NRRL A-21654</strain>
    </source>
</reference>
<keyword evidence="2" id="KW-0732">Signal</keyword>
<dbReference type="Pfam" id="PF08757">
    <property type="entry name" value="CotH"/>
    <property type="match status" value="1"/>
</dbReference>
<evidence type="ECO:0008006" key="5">
    <source>
        <dbReference type="Google" id="ProtNLM"/>
    </source>
</evidence>
<evidence type="ECO:0000313" key="4">
    <source>
        <dbReference type="Proteomes" id="UP000605846"/>
    </source>
</evidence>
<dbReference type="AlphaFoldDB" id="A0A8H7EQ80"/>
<feature type="region of interest" description="Disordered" evidence="1">
    <location>
        <begin position="318"/>
        <end position="338"/>
    </location>
</feature>
<dbReference type="PANTHER" id="PTHR40050:SF1">
    <property type="entry name" value="INNER SPORE COAT PROTEIN H"/>
    <property type="match status" value="1"/>
</dbReference>
<feature type="compositionally biased region" description="Pro residues" evidence="1">
    <location>
        <begin position="502"/>
        <end position="522"/>
    </location>
</feature>